<evidence type="ECO:0000256" key="1">
    <source>
        <dbReference type="SAM" id="Phobius"/>
    </source>
</evidence>
<dbReference type="Proteomes" id="UP000076661">
    <property type="component" value="Unassembled WGS sequence"/>
</dbReference>
<keyword evidence="1" id="KW-1133">Transmembrane helix</keyword>
<dbReference type="AlphaFoldDB" id="A0A167N0H5"/>
<accession>A0A167N0H5</accession>
<protein>
    <submittedName>
        <fullName evidence="2">Uncharacterized protein</fullName>
    </submittedName>
</protein>
<reference evidence="2 3" key="1">
    <citation type="submission" date="2013-07" db="EMBL/GenBank/DDBJ databases">
        <title>Comparative Genomic and Metabolomic Analysis of Twelve Strains of Pseudoalteromonas luteoviolacea.</title>
        <authorList>
            <person name="Vynne N.G."/>
            <person name="Mansson M."/>
            <person name="Gram L."/>
        </authorList>
    </citation>
    <scope>NUCLEOTIDE SEQUENCE [LARGE SCALE GENOMIC DNA]</scope>
    <source>
        <strain evidence="2 3">S4060-1</strain>
    </source>
</reference>
<gene>
    <name evidence="2" type="ORF">N478_17685</name>
</gene>
<feature type="transmembrane region" description="Helical" evidence="1">
    <location>
        <begin position="6"/>
        <end position="24"/>
    </location>
</feature>
<keyword evidence="1" id="KW-0472">Membrane</keyword>
<dbReference type="PATRIC" id="fig|1365257.3.peg.2230"/>
<evidence type="ECO:0000313" key="2">
    <source>
        <dbReference type="EMBL" id="KZN67254.1"/>
    </source>
</evidence>
<evidence type="ECO:0000313" key="3">
    <source>
        <dbReference type="Proteomes" id="UP000076661"/>
    </source>
</evidence>
<name>A0A167N0H5_9GAMM</name>
<comment type="caution">
    <text evidence="2">The sequence shown here is derived from an EMBL/GenBank/DDBJ whole genome shotgun (WGS) entry which is preliminary data.</text>
</comment>
<feature type="transmembrane region" description="Helical" evidence="1">
    <location>
        <begin position="36"/>
        <end position="56"/>
    </location>
</feature>
<dbReference type="EMBL" id="AUXX01000015">
    <property type="protein sequence ID" value="KZN67254.1"/>
    <property type="molecule type" value="Genomic_DNA"/>
</dbReference>
<keyword evidence="1" id="KW-0812">Transmembrane</keyword>
<dbReference type="RefSeq" id="WP_063381060.1">
    <property type="nucleotide sequence ID" value="NZ_AUXX01000015.1"/>
</dbReference>
<proteinExistence type="predicted"/>
<sequence length="83" mass="9336">MENFVLIVGMVLVIINIMVSVLIFRRDDIEKFQKIAQTIIVWLIPFVSGIGLWMFYRGQDQENKPGYKRPFGGGTVDSAGSGN</sequence>
<organism evidence="2 3">
    <name type="scientific">Pseudoalteromonas luteoviolacea S4060-1</name>
    <dbReference type="NCBI Taxonomy" id="1365257"/>
    <lineage>
        <taxon>Bacteria</taxon>
        <taxon>Pseudomonadati</taxon>
        <taxon>Pseudomonadota</taxon>
        <taxon>Gammaproteobacteria</taxon>
        <taxon>Alteromonadales</taxon>
        <taxon>Pseudoalteromonadaceae</taxon>
        <taxon>Pseudoalteromonas</taxon>
    </lineage>
</organism>